<evidence type="ECO:0000256" key="5">
    <source>
        <dbReference type="SAM" id="SignalP"/>
    </source>
</evidence>
<dbReference type="SUPFAM" id="SSF48452">
    <property type="entry name" value="TPR-like"/>
    <property type="match status" value="1"/>
</dbReference>
<dbReference type="InterPro" id="IPR013105">
    <property type="entry name" value="TPR_2"/>
</dbReference>
<evidence type="ECO:0000256" key="3">
    <source>
        <dbReference type="PROSITE-ProRule" id="PRU00339"/>
    </source>
</evidence>
<feature type="region of interest" description="Disordered" evidence="4">
    <location>
        <begin position="467"/>
        <end position="489"/>
    </location>
</feature>
<dbReference type="Pfam" id="PF07719">
    <property type="entry name" value="TPR_2"/>
    <property type="match status" value="1"/>
</dbReference>
<gene>
    <name evidence="7" type="ORF">MC45_00315</name>
</gene>
<feature type="domain" description="Beta-lactamase-related" evidence="6">
    <location>
        <begin position="26"/>
        <end position="353"/>
    </location>
</feature>
<dbReference type="InterPro" id="IPR019734">
    <property type="entry name" value="TPR_rpt"/>
</dbReference>
<dbReference type="Gene3D" id="3.40.710.10">
    <property type="entry name" value="DD-peptidase/beta-lactamase superfamily"/>
    <property type="match status" value="1"/>
</dbReference>
<keyword evidence="8" id="KW-1185">Reference proteome</keyword>
<feature type="signal peptide" evidence="5">
    <location>
        <begin position="1"/>
        <end position="18"/>
    </location>
</feature>
<name>A0A097EC47_9SPHN</name>
<dbReference type="PANTHER" id="PTHR46825">
    <property type="entry name" value="D-ALANYL-D-ALANINE-CARBOXYPEPTIDASE/ENDOPEPTIDASE AMPH"/>
    <property type="match status" value="1"/>
</dbReference>
<evidence type="ECO:0000256" key="2">
    <source>
        <dbReference type="ARBA" id="ARBA00022803"/>
    </source>
</evidence>
<dbReference type="AlphaFoldDB" id="A0A097EC47"/>
<protein>
    <recommendedName>
        <fullName evidence="6">Beta-lactamase-related domain-containing protein</fullName>
    </recommendedName>
</protein>
<proteinExistence type="predicted"/>
<keyword evidence="2 3" id="KW-0802">TPR repeat</keyword>
<dbReference type="HOGENOM" id="CLU_020027_0_2_5"/>
<evidence type="ECO:0000259" key="6">
    <source>
        <dbReference type="Pfam" id="PF00144"/>
    </source>
</evidence>
<dbReference type="InterPro" id="IPR011990">
    <property type="entry name" value="TPR-like_helical_dom_sf"/>
</dbReference>
<evidence type="ECO:0000313" key="8">
    <source>
        <dbReference type="Proteomes" id="UP000033200"/>
    </source>
</evidence>
<sequence length="489" mass="52575">MNTLVLAALLLFATPACAQVPGEGLAAFLKAKMQKERIPALQVAVVQHGTIVASAAYGIADVEHDVPATTSSIFSINSCTKAFTGVAIMQLSEAGKLRIDDPLSKYLDDLPPAWRAITIRQVLSHVSGLPNIIDDKEHLIGDGTGASAWAAVKTLPLEFKAGARYSYNQTGYVMLGRIIDKLSGMPFAAFIAKQQFAPAGMVHTRFGDSSDVVPQTARSYSYLANTDGVWRKGDRLLATYATFPGYFRTGAGILSTADDVAKWLIALQSGKLLKDKASVIALWTPIVLNDGTTAGTNELLNGSGLGWPVTMRTEHPAAGPIGGMRSAFFVYPKDDLSVVVLTNLQGANPEYFIDEVAGYYIPGMHEADGFGLPPAVKAFRAELLRHGFQQAPRILRSMQAKPSEAELNAWGYKLREQEQPDQALAIFRLNAANNPGSWNAHDSLAEALEATGDRAGAIEHFKRSLALNPGNSNATEHLKTLGTPRTRTN</sequence>
<dbReference type="PROSITE" id="PS50005">
    <property type="entry name" value="TPR"/>
    <property type="match status" value="1"/>
</dbReference>
<feature type="repeat" description="TPR" evidence="3">
    <location>
        <begin position="438"/>
        <end position="471"/>
    </location>
</feature>
<dbReference type="KEGG" id="stax:MC45_00315"/>
<dbReference type="Gene3D" id="1.25.40.10">
    <property type="entry name" value="Tetratricopeptide repeat domain"/>
    <property type="match status" value="1"/>
</dbReference>
<accession>A0A097EC47</accession>
<dbReference type="eggNOG" id="COG1680">
    <property type="taxonomic scope" value="Bacteria"/>
</dbReference>
<evidence type="ECO:0000256" key="1">
    <source>
        <dbReference type="ARBA" id="ARBA00022737"/>
    </source>
</evidence>
<feature type="chain" id="PRO_5001929539" description="Beta-lactamase-related domain-containing protein" evidence="5">
    <location>
        <begin position="19"/>
        <end position="489"/>
    </location>
</feature>
<dbReference type="Proteomes" id="UP000033200">
    <property type="component" value="Chromosome"/>
</dbReference>
<reference evidence="7 8" key="1">
    <citation type="submission" date="2014-09" db="EMBL/GenBank/DDBJ databases">
        <title>Using Illumina technology Improving SMRT sequencing Genome Assembly by RASTools.</title>
        <authorList>
            <person name="Zhou Y."/>
            <person name="Ma T."/>
            <person name="Liu T."/>
        </authorList>
    </citation>
    <scope>NUCLEOTIDE SEQUENCE [LARGE SCALE GENOMIC DNA]</scope>
    <source>
        <strain evidence="7 8">ATCC 55669</strain>
    </source>
</reference>
<dbReference type="PANTHER" id="PTHR46825:SF9">
    <property type="entry name" value="BETA-LACTAMASE-RELATED DOMAIN-CONTAINING PROTEIN"/>
    <property type="match status" value="1"/>
</dbReference>
<dbReference type="InterPro" id="IPR012338">
    <property type="entry name" value="Beta-lactam/transpept-like"/>
</dbReference>
<keyword evidence="5" id="KW-0732">Signal</keyword>
<evidence type="ECO:0000313" key="7">
    <source>
        <dbReference type="EMBL" id="AIT05141.1"/>
    </source>
</evidence>
<dbReference type="InterPro" id="IPR050491">
    <property type="entry name" value="AmpC-like"/>
</dbReference>
<dbReference type="SUPFAM" id="SSF56601">
    <property type="entry name" value="beta-lactamase/transpeptidase-like"/>
    <property type="match status" value="1"/>
</dbReference>
<organism evidence="7 8">
    <name type="scientific">Sphingomonas taxi</name>
    <dbReference type="NCBI Taxonomy" id="1549858"/>
    <lineage>
        <taxon>Bacteria</taxon>
        <taxon>Pseudomonadati</taxon>
        <taxon>Pseudomonadota</taxon>
        <taxon>Alphaproteobacteria</taxon>
        <taxon>Sphingomonadales</taxon>
        <taxon>Sphingomonadaceae</taxon>
        <taxon>Sphingomonas</taxon>
    </lineage>
</organism>
<keyword evidence="1" id="KW-0677">Repeat</keyword>
<dbReference type="EMBL" id="CP009571">
    <property type="protein sequence ID" value="AIT05141.1"/>
    <property type="molecule type" value="Genomic_DNA"/>
</dbReference>
<dbReference type="InterPro" id="IPR001466">
    <property type="entry name" value="Beta-lactam-related"/>
</dbReference>
<dbReference type="Pfam" id="PF00144">
    <property type="entry name" value="Beta-lactamase"/>
    <property type="match status" value="1"/>
</dbReference>
<dbReference type="STRING" id="1549858.MC45_00315"/>
<dbReference type="SMART" id="SM00028">
    <property type="entry name" value="TPR"/>
    <property type="match status" value="1"/>
</dbReference>
<dbReference type="RefSeq" id="WP_038658201.1">
    <property type="nucleotide sequence ID" value="NZ_CP009571.1"/>
</dbReference>
<evidence type="ECO:0000256" key="4">
    <source>
        <dbReference type="SAM" id="MobiDB-lite"/>
    </source>
</evidence>